<dbReference type="SUPFAM" id="SSF53067">
    <property type="entry name" value="Actin-like ATPase domain"/>
    <property type="match status" value="1"/>
</dbReference>
<proteinExistence type="predicted"/>
<dbReference type="Gene3D" id="3.30.420.40">
    <property type="match status" value="1"/>
</dbReference>
<dbReference type="InterPro" id="IPR043129">
    <property type="entry name" value="ATPase_NBD"/>
</dbReference>
<accession>X0V5D5</accession>
<organism evidence="1">
    <name type="scientific">marine sediment metagenome</name>
    <dbReference type="NCBI Taxonomy" id="412755"/>
    <lineage>
        <taxon>unclassified sequences</taxon>
        <taxon>metagenomes</taxon>
        <taxon>ecological metagenomes</taxon>
    </lineage>
</organism>
<dbReference type="AlphaFoldDB" id="X0V5D5"/>
<comment type="caution">
    <text evidence="1">The sequence shown here is derived from an EMBL/GenBank/DDBJ whole genome shotgun (WGS) entry which is preliminary data.</text>
</comment>
<reference evidence="1" key="1">
    <citation type="journal article" date="2014" name="Front. Microbiol.">
        <title>High frequency of phylogenetically diverse reductive dehalogenase-homologous genes in deep subseafloor sedimentary metagenomes.</title>
        <authorList>
            <person name="Kawai M."/>
            <person name="Futagami T."/>
            <person name="Toyoda A."/>
            <person name="Takaki Y."/>
            <person name="Nishi S."/>
            <person name="Hori S."/>
            <person name="Arai W."/>
            <person name="Tsubouchi T."/>
            <person name="Morono Y."/>
            <person name="Uchiyama I."/>
            <person name="Ito T."/>
            <person name="Fujiyama A."/>
            <person name="Inagaki F."/>
            <person name="Takami H."/>
        </authorList>
    </citation>
    <scope>NUCLEOTIDE SEQUENCE</scope>
    <source>
        <strain evidence="1">Expedition CK06-06</strain>
    </source>
</reference>
<evidence type="ECO:0008006" key="2">
    <source>
        <dbReference type="Google" id="ProtNLM"/>
    </source>
</evidence>
<gene>
    <name evidence="1" type="ORF">S01H1_33853</name>
</gene>
<name>X0V5D5_9ZZZZ</name>
<dbReference type="EMBL" id="BARS01021039">
    <property type="protein sequence ID" value="GAG13399.1"/>
    <property type="molecule type" value="Genomic_DNA"/>
</dbReference>
<feature type="non-terminal residue" evidence="1">
    <location>
        <position position="94"/>
    </location>
</feature>
<evidence type="ECO:0000313" key="1">
    <source>
        <dbReference type="EMBL" id="GAG13399.1"/>
    </source>
</evidence>
<sequence length="94" mass="10168">MTSLERLFGKRGGRSSELEPLGVIDIGSNSVRLVVYEGAVRSPAPLFNEKVLCGLGRSIATSGKLGEESKQRALAALVRFRSIARILEVKNIRA</sequence>
<protein>
    <recommendedName>
        <fullName evidence="2">Ppx/GppA phosphatase domain-containing protein</fullName>
    </recommendedName>
</protein>